<evidence type="ECO:0000313" key="2">
    <source>
        <dbReference type="EMBL" id="RBO92475.1"/>
    </source>
</evidence>
<evidence type="ECO:0000313" key="3">
    <source>
        <dbReference type="Proteomes" id="UP000252586"/>
    </source>
</evidence>
<feature type="region of interest" description="Disordered" evidence="1">
    <location>
        <begin position="215"/>
        <end position="236"/>
    </location>
</feature>
<evidence type="ECO:0000256" key="1">
    <source>
        <dbReference type="SAM" id="MobiDB-lite"/>
    </source>
</evidence>
<dbReference type="AlphaFoldDB" id="A0A366DRF5"/>
<gene>
    <name evidence="2" type="ORF">DFR74_103118</name>
</gene>
<organism evidence="2 3">
    <name type="scientific">Nocardia puris</name>
    <dbReference type="NCBI Taxonomy" id="208602"/>
    <lineage>
        <taxon>Bacteria</taxon>
        <taxon>Bacillati</taxon>
        <taxon>Actinomycetota</taxon>
        <taxon>Actinomycetes</taxon>
        <taxon>Mycobacteriales</taxon>
        <taxon>Nocardiaceae</taxon>
        <taxon>Nocardia</taxon>
    </lineage>
</organism>
<proteinExistence type="predicted"/>
<accession>A0A366DRF5</accession>
<feature type="compositionally biased region" description="Low complexity" evidence="1">
    <location>
        <begin position="218"/>
        <end position="227"/>
    </location>
</feature>
<dbReference type="STRING" id="1210090.GCA_001613185_03607"/>
<dbReference type="EMBL" id="QNRE01000003">
    <property type="protein sequence ID" value="RBO92475.1"/>
    <property type="molecule type" value="Genomic_DNA"/>
</dbReference>
<name>A0A366DRF5_9NOCA</name>
<keyword evidence="3" id="KW-1185">Reference proteome</keyword>
<comment type="caution">
    <text evidence="2">The sequence shown here is derived from an EMBL/GenBank/DDBJ whole genome shotgun (WGS) entry which is preliminary data.</text>
</comment>
<sequence length="369" mass="42438">MVKEVVDDLTSGKSVVIVFPDVLVESSVADSMLHDVALEGARSEYCHSSAEPFHSRVLTTFGADPAKEREFDEWDTIIEWEPWHGSWLVVPSWDHPDVAEIVRRWPAQLTACGLPVEHRPKMIIGVRLADLPRRIIAHLDRSAISVRWWWGVLDRLDTESLLVGLSECRLRPLDHAVITELSGWDLRFTRYLLDNWDRTTPGLAHTVHRYRETITNLPSSDPSSSGDAPRRRLTAPPADLEESWRDGLVDWWGQSLRWAPAVLDTTAISQRLWLAHSRVLMPHVDEERAHFERKIRIKATERALSGLFRRDDDIIEIGSLAWLVEYRGIDIGVHERGRLQAFRDLRNVLAHRNPVPDELLRRIADYLDL</sequence>
<dbReference type="Proteomes" id="UP000252586">
    <property type="component" value="Unassembled WGS sequence"/>
</dbReference>
<protein>
    <submittedName>
        <fullName evidence="2">Uncharacterized protein</fullName>
    </submittedName>
</protein>
<reference evidence="2 3" key="1">
    <citation type="submission" date="2018-06" db="EMBL/GenBank/DDBJ databases">
        <title>Genomic Encyclopedia of Type Strains, Phase IV (KMG-IV): sequencing the most valuable type-strain genomes for metagenomic binning, comparative biology and taxonomic classification.</title>
        <authorList>
            <person name="Goeker M."/>
        </authorList>
    </citation>
    <scope>NUCLEOTIDE SEQUENCE [LARGE SCALE GENOMIC DNA]</scope>
    <source>
        <strain evidence="2 3">DSM 44599</strain>
    </source>
</reference>